<dbReference type="EMBL" id="RLIH01000011">
    <property type="protein sequence ID" value="RVU54386.1"/>
    <property type="molecule type" value="Genomic_DNA"/>
</dbReference>
<evidence type="ECO:0000313" key="11">
    <source>
        <dbReference type="Proteomes" id="UP000288812"/>
    </source>
</evidence>
<evidence type="ECO:0000256" key="5">
    <source>
        <dbReference type="ARBA" id="ARBA00047199"/>
    </source>
</evidence>
<accession>A0A437S654</accession>
<dbReference type="CDD" id="cd00614">
    <property type="entry name" value="CGS_like"/>
    <property type="match status" value="1"/>
</dbReference>
<dbReference type="Gene3D" id="3.90.1150.10">
    <property type="entry name" value="Aspartate Aminotransferase, domain 1"/>
    <property type="match status" value="1"/>
</dbReference>
<dbReference type="GO" id="GO:0047982">
    <property type="term" value="F:homocysteine desulfhydrase activity"/>
    <property type="evidence" value="ECO:0007669"/>
    <property type="project" value="UniProtKB-EC"/>
</dbReference>
<dbReference type="PIRSF" id="PIRSF001434">
    <property type="entry name" value="CGS"/>
    <property type="match status" value="1"/>
</dbReference>
<protein>
    <recommendedName>
        <fullName evidence="4">homocysteine desulfhydrase</fullName>
        <ecNumber evidence="4">4.4.1.2</ecNumber>
    </recommendedName>
    <alternativeName>
        <fullName evidence="5">Homocysteine desulfhydrase</fullName>
    </alternativeName>
</protein>
<evidence type="ECO:0000256" key="6">
    <source>
        <dbReference type="ARBA" id="ARBA00048780"/>
    </source>
</evidence>
<dbReference type="PANTHER" id="PTHR11808">
    <property type="entry name" value="TRANS-SULFURATION ENZYME FAMILY MEMBER"/>
    <property type="match status" value="1"/>
</dbReference>
<dbReference type="InterPro" id="IPR015421">
    <property type="entry name" value="PyrdxlP-dep_Trfase_major"/>
</dbReference>
<dbReference type="SUPFAM" id="SSF53383">
    <property type="entry name" value="PLP-dependent transferases"/>
    <property type="match status" value="1"/>
</dbReference>
<dbReference type="Proteomes" id="UP000288812">
    <property type="component" value="Unassembled WGS sequence"/>
</dbReference>
<dbReference type="InterPro" id="IPR015424">
    <property type="entry name" value="PyrdxlP-dep_Trfase"/>
</dbReference>
<dbReference type="GO" id="GO:0019346">
    <property type="term" value="P:transsulfuration"/>
    <property type="evidence" value="ECO:0007669"/>
    <property type="project" value="InterPro"/>
</dbReference>
<evidence type="ECO:0000256" key="9">
    <source>
        <dbReference type="RuleBase" id="RU362118"/>
    </source>
</evidence>
<evidence type="ECO:0000256" key="8">
    <source>
        <dbReference type="PIRSR" id="PIRSR001434-2"/>
    </source>
</evidence>
<comment type="caution">
    <text evidence="10">The sequence shown here is derived from an EMBL/GenBank/DDBJ whole genome shotgun (WGS) entry which is preliminary data.</text>
</comment>
<dbReference type="Gene3D" id="3.40.640.10">
    <property type="entry name" value="Type I PLP-dependent aspartate aminotransferase-like (Major domain)"/>
    <property type="match status" value="1"/>
</dbReference>
<proteinExistence type="inferred from homology"/>
<dbReference type="GO" id="GO:0016740">
    <property type="term" value="F:transferase activity"/>
    <property type="evidence" value="ECO:0007669"/>
    <property type="project" value="UniProtKB-KW"/>
</dbReference>
<dbReference type="PROSITE" id="PS00868">
    <property type="entry name" value="CYS_MET_METAB_PP"/>
    <property type="match status" value="1"/>
</dbReference>
<sequence length="399" mass="44220">MKKGFRTELIHSGENEMAKKIAQSVSVPKVVPIYMSSVFSFDDVPSLDAVYEGTEDGYVYSRMANPGIDCLNDVLKTAEGSEDSLAFSSGMAAIITSIISNVKSGDHIISSPVLYGGVYDYLKNEITRFGVEVDFVDFLNDDFEKYIKPNTKVIYTETITNPLMEVMDLKTISQKAHKHNLKVIVDNTFATPAICRPLELGVDIVVYSGTKYLNGHSDIICGIITANKEDIENIRRYSTLYGATISPFDAWVLTRSMRTLELRMRQHSENAQVLAEYLEQHPKVERVYYPGLPSSKFYNLAKKQFINGWCGGMLSADIVGGEKGASDFIAACETVKFVPSLAGVSTSISYPAKTSHRAYTAKELSDCGISMGQLRFSTGLENIEDIIKEFDRAFKVVTP</sequence>
<evidence type="ECO:0000256" key="7">
    <source>
        <dbReference type="ARBA" id="ARBA00052699"/>
    </source>
</evidence>
<dbReference type="InterPro" id="IPR000277">
    <property type="entry name" value="Cys/Met-Metab_PyrdxlP-dep_enz"/>
</dbReference>
<dbReference type="RefSeq" id="WP_127724918.1">
    <property type="nucleotide sequence ID" value="NZ_RLIH01000011.1"/>
</dbReference>
<organism evidence="10 11">
    <name type="scientific">Anaerosphaera multitolerans</name>
    <dbReference type="NCBI Taxonomy" id="2487351"/>
    <lineage>
        <taxon>Bacteria</taxon>
        <taxon>Bacillati</taxon>
        <taxon>Bacillota</taxon>
        <taxon>Tissierellia</taxon>
        <taxon>Tissierellales</taxon>
        <taxon>Peptoniphilaceae</taxon>
        <taxon>Anaerosphaera</taxon>
    </lineage>
</organism>
<dbReference type="AlphaFoldDB" id="A0A437S654"/>
<dbReference type="Pfam" id="PF01053">
    <property type="entry name" value="Cys_Met_Meta_PP"/>
    <property type="match status" value="1"/>
</dbReference>
<dbReference type="GO" id="GO:0030170">
    <property type="term" value="F:pyridoxal phosphate binding"/>
    <property type="evidence" value="ECO:0007669"/>
    <property type="project" value="InterPro"/>
</dbReference>
<reference evidence="10 11" key="1">
    <citation type="submission" date="2018-11" db="EMBL/GenBank/DDBJ databases">
        <title>Genome sequencing and assembly of Anaerosphaera sp. nov., GS7-6-2.</title>
        <authorList>
            <person name="Rettenmaier R."/>
            <person name="Liebl W."/>
            <person name="Zverlov V."/>
        </authorList>
    </citation>
    <scope>NUCLEOTIDE SEQUENCE [LARGE SCALE GENOMIC DNA]</scope>
    <source>
        <strain evidence="10 11">GS7-6-2</strain>
    </source>
</reference>
<comment type="catalytic activity">
    <reaction evidence="6">
        <text>L-homocysteine + H2O = 2-oxobutanoate + hydrogen sulfide + NH4(+) + H(+)</text>
        <dbReference type="Rhea" id="RHEA:14501"/>
        <dbReference type="ChEBI" id="CHEBI:15377"/>
        <dbReference type="ChEBI" id="CHEBI:15378"/>
        <dbReference type="ChEBI" id="CHEBI:16763"/>
        <dbReference type="ChEBI" id="CHEBI:28938"/>
        <dbReference type="ChEBI" id="CHEBI:29919"/>
        <dbReference type="ChEBI" id="CHEBI:58199"/>
        <dbReference type="EC" id="4.4.1.2"/>
    </reaction>
    <physiologicalReaction direction="left-to-right" evidence="6">
        <dbReference type="Rhea" id="RHEA:14502"/>
    </physiologicalReaction>
</comment>
<dbReference type="EC" id="4.4.1.2" evidence="4"/>
<gene>
    <name evidence="10" type="ORF">EF514_08040</name>
</gene>
<evidence type="ECO:0000256" key="2">
    <source>
        <dbReference type="ARBA" id="ARBA00009077"/>
    </source>
</evidence>
<evidence type="ECO:0000256" key="1">
    <source>
        <dbReference type="ARBA" id="ARBA00001933"/>
    </source>
</evidence>
<name>A0A437S654_9FIRM</name>
<keyword evidence="3 8" id="KW-0663">Pyridoxal phosphate</keyword>
<dbReference type="PANTHER" id="PTHR11808:SF80">
    <property type="entry name" value="CYSTATHIONINE GAMMA-LYASE"/>
    <property type="match status" value="1"/>
</dbReference>
<evidence type="ECO:0000256" key="3">
    <source>
        <dbReference type="ARBA" id="ARBA00022898"/>
    </source>
</evidence>
<evidence type="ECO:0000256" key="4">
    <source>
        <dbReference type="ARBA" id="ARBA00047175"/>
    </source>
</evidence>
<comment type="cofactor">
    <cofactor evidence="1 9">
        <name>pyridoxal 5'-phosphate</name>
        <dbReference type="ChEBI" id="CHEBI:597326"/>
    </cofactor>
</comment>
<dbReference type="OrthoDB" id="9780685at2"/>
<dbReference type="InterPro" id="IPR015422">
    <property type="entry name" value="PyrdxlP-dep_Trfase_small"/>
</dbReference>
<keyword evidence="11" id="KW-1185">Reference proteome</keyword>
<dbReference type="GO" id="GO:0005737">
    <property type="term" value="C:cytoplasm"/>
    <property type="evidence" value="ECO:0007669"/>
    <property type="project" value="TreeGrafter"/>
</dbReference>
<dbReference type="FunFam" id="3.40.640.10:FF:000046">
    <property type="entry name" value="Cystathionine gamma-lyase"/>
    <property type="match status" value="1"/>
</dbReference>
<dbReference type="InterPro" id="IPR054542">
    <property type="entry name" value="Cys_met_metab_PP"/>
</dbReference>
<dbReference type="GO" id="GO:0018826">
    <property type="term" value="F:methionine gamma-lyase activity"/>
    <property type="evidence" value="ECO:0007669"/>
    <property type="project" value="UniProtKB-EC"/>
</dbReference>
<comment type="catalytic activity">
    <reaction evidence="7">
        <text>L-methionine + H2O = methanethiol + 2-oxobutanoate + NH4(+)</text>
        <dbReference type="Rhea" id="RHEA:23800"/>
        <dbReference type="ChEBI" id="CHEBI:15377"/>
        <dbReference type="ChEBI" id="CHEBI:16007"/>
        <dbReference type="ChEBI" id="CHEBI:16763"/>
        <dbReference type="ChEBI" id="CHEBI:28938"/>
        <dbReference type="ChEBI" id="CHEBI:57844"/>
        <dbReference type="EC" id="4.4.1.11"/>
    </reaction>
    <physiologicalReaction direction="left-to-right" evidence="7">
        <dbReference type="Rhea" id="RHEA:23801"/>
    </physiologicalReaction>
</comment>
<comment type="similarity">
    <text evidence="2 9">Belongs to the trans-sulfuration enzymes family.</text>
</comment>
<keyword evidence="10" id="KW-0808">Transferase</keyword>
<evidence type="ECO:0000313" key="10">
    <source>
        <dbReference type="EMBL" id="RVU54386.1"/>
    </source>
</evidence>
<feature type="modified residue" description="N6-(pyridoxal phosphate)lysine" evidence="8">
    <location>
        <position position="211"/>
    </location>
</feature>